<keyword evidence="1" id="KW-0479">Metal-binding</keyword>
<dbReference type="InterPro" id="IPR009010">
    <property type="entry name" value="Asp_de-COase-like_dom_sf"/>
</dbReference>
<evidence type="ECO:0000256" key="4">
    <source>
        <dbReference type="ARBA" id="ARBA00023014"/>
    </source>
</evidence>
<dbReference type="GO" id="GO:0046872">
    <property type="term" value="F:metal ion binding"/>
    <property type="evidence" value="ECO:0007669"/>
    <property type="project" value="UniProtKB-KW"/>
</dbReference>
<dbReference type="InterPro" id="IPR050123">
    <property type="entry name" value="Prok_molybdopt-oxidoreductase"/>
</dbReference>
<dbReference type="Proteomes" id="UP000295066">
    <property type="component" value="Unassembled WGS sequence"/>
</dbReference>
<dbReference type="Pfam" id="PF00384">
    <property type="entry name" value="Molybdopterin"/>
    <property type="match status" value="1"/>
</dbReference>
<dbReference type="InterPro" id="IPR041925">
    <property type="entry name" value="CT_Formate-Dh_H"/>
</dbReference>
<keyword evidence="2" id="KW-0560">Oxidoreductase</keyword>
<keyword evidence="8" id="KW-1185">Reference proteome</keyword>
<dbReference type="InterPro" id="IPR006656">
    <property type="entry name" value="Mopterin_OxRdtase"/>
</dbReference>
<evidence type="ECO:0000256" key="1">
    <source>
        <dbReference type="ARBA" id="ARBA00022723"/>
    </source>
</evidence>
<keyword evidence="3" id="KW-0408">Iron</keyword>
<dbReference type="Gene3D" id="2.40.40.20">
    <property type="match status" value="1"/>
</dbReference>
<dbReference type="EMBL" id="SORI01000004">
    <property type="protein sequence ID" value="TDY61903.1"/>
    <property type="molecule type" value="Genomic_DNA"/>
</dbReference>
<protein>
    <submittedName>
        <fullName evidence="7">Formate dehydrogenase (NADP) alpha subunit</fullName>
    </submittedName>
</protein>
<sequence>MTNDFESIKSADTILIIGSNTTENHPVIGSFIKEQKRKGKCTLIVCDPRKIEMAKYADVYIRQKSGSDVALLNGLMHVIIRENLHAAEFVEKNVNNFEKLRETVARYTPDYVSEITGVAPELIEDAARAYARGPNSAIFYTMGITQHVTGTNNVRSVANLALLCGMLGRPGTGVNPLRGQNNVQGACDMGCLPEVIPGYQKVALPATRQKAKDVWGVDIPETPGLSVVEMMEAAGKGKIKGLYIMGENSMVTEPDSEHVRHALKNLDFLVVQDIFLTETAELAHVVLPASSWGEKDGTFTNTCRAVQRVRKAVDSPGEARPDWEILLAVGKRMGAPWSDMTSPETIFEAITKITPSYAGISYGRLEGGPLSWPCPACDHPGTAVLYTTGFPRGKADFSPCEWQAPHEWPDEEYPFLATTGRVLYHYHSGSMTRRSSTGDFVREMAIEVNPADARALGCTDGDMIRVSSRRGSVAGAVKVTDRVPAGMVFLPFHFSETPANSLTSSRIDPVSKTPGFKVSAVRVEKS</sequence>
<evidence type="ECO:0000313" key="8">
    <source>
        <dbReference type="Proteomes" id="UP000295066"/>
    </source>
</evidence>
<dbReference type="GO" id="GO:0016020">
    <property type="term" value="C:membrane"/>
    <property type="evidence" value="ECO:0007669"/>
    <property type="project" value="TreeGrafter"/>
</dbReference>
<dbReference type="SUPFAM" id="SSF50692">
    <property type="entry name" value="ADC-like"/>
    <property type="match status" value="1"/>
</dbReference>
<feature type="domain" description="Molybdopterin dinucleotide-binding" evidence="6">
    <location>
        <begin position="416"/>
        <end position="518"/>
    </location>
</feature>
<feature type="domain" description="Molybdopterin oxidoreductase" evidence="5">
    <location>
        <begin position="1"/>
        <end position="331"/>
    </location>
</feature>
<dbReference type="Gene3D" id="3.40.228.10">
    <property type="entry name" value="Dimethylsulfoxide Reductase, domain 2"/>
    <property type="match status" value="1"/>
</dbReference>
<dbReference type="AlphaFoldDB" id="A0A4R8M8N7"/>
<dbReference type="GO" id="GO:0043546">
    <property type="term" value="F:molybdopterin cofactor binding"/>
    <property type="evidence" value="ECO:0007669"/>
    <property type="project" value="InterPro"/>
</dbReference>
<evidence type="ECO:0000256" key="2">
    <source>
        <dbReference type="ARBA" id="ARBA00023002"/>
    </source>
</evidence>
<evidence type="ECO:0000256" key="3">
    <source>
        <dbReference type="ARBA" id="ARBA00023004"/>
    </source>
</evidence>
<dbReference type="InterPro" id="IPR006657">
    <property type="entry name" value="MoPterin_dinucl-bd_dom"/>
</dbReference>
<keyword evidence="4" id="KW-0411">Iron-sulfur</keyword>
<dbReference type="GO" id="GO:0003954">
    <property type="term" value="F:NADH dehydrogenase activity"/>
    <property type="evidence" value="ECO:0007669"/>
    <property type="project" value="TreeGrafter"/>
</dbReference>
<dbReference type="Pfam" id="PF01568">
    <property type="entry name" value="Molydop_binding"/>
    <property type="match status" value="1"/>
</dbReference>
<reference evidence="7 8" key="1">
    <citation type="submission" date="2019-03" db="EMBL/GenBank/DDBJ databases">
        <title>Genomic Encyclopedia of Type Strains, Phase IV (KMG-IV): sequencing the most valuable type-strain genomes for metagenomic binning, comparative biology and taxonomic classification.</title>
        <authorList>
            <person name="Goeker M."/>
        </authorList>
    </citation>
    <scope>NUCLEOTIDE SEQUENCE [LARGE SCALE GENOMIC DNA]</scope>
    <source>
        <strain evidence="7 8">DSM 25964</strain>
    </source>
</reference>
<evidence type="ECO:0000313" key="7">
    <source>
        <dbReference type="EMBL" id="TDY61903.1"/>
    </source>
</evidence>
<dbReference type="GO" id="GO:0051536">
    <property type="term" value="F:iron-sulfur cluster binding"/>
    <property type="evidence" value="ECO:0007669"/>
    <property type="project" value="UniProtKB-KW"/>
</dbReference>
<dbReference type="GO" id="GO:0022904">
    <property type="term" value="P:respiratory electron transport chain"/>
    <property type="evidence" value="ECO:0007669"/>
    <property type="project" value="TreeGrafter"/>
</dbReference>
<name>A0A4R8M8N7_9BACT</name>
<proteinExistence type="predicted"/>
<organism evidence="7 8">
    <name type="scientific">Aminivibrio pyruvatiphilus</name>
    <dbReference type="NCBI Taxonomy" id="1005740"/>
    <lineage>
        <taxon>Bacteria</taxon>
        <taxon>Thermotogati</taxon>
        <taxon>Synergistota</taxon>
        <taxon>Synergistia</taxon>
        <taxon>Synergistales</taxon>
        <taxon>Aminobacteriaceae</taxon>
        <taxon>Aminivibrio</taxon>
    </lineage>
</organism>
<dbReference type="CDD" id="cd02790">
    <property type="entry name" value="MopB_CT_Formate-Dh_H"/>
    <property type="match status" value="1"/>
</dbReference>
<dbReference type="PANTHER" id="PTHR43105">
    <property type="entry name" value="RESPIRATORY NITRATE REDUCTASE"/>
    <property type="match status" value="1"/>
</dbReference>
<evidence type="ECO:0000259" key="5">
    <source>
        <dbReference type="Pfam" id="PF00384"/>
    </source>
</evidence>
<comment type="caution">
    <text evidence="7">The sequence shown here is derived from an EMBL/GenBank/DDBJ whole genome shotgun (WGS) entry which is preliminary data.</text>
</comment>
<accession>A0A4R8M8N7</accession>
<evidence type="ECO:0000259" key="6">
    <source>
        <dbReference type="Pfam" id="PF01568"/>
    </source>
</evidence>
<dbReference type="PANTHER" id="PTHR43105:SF14">
    <property type="entry name" value="FORMATE DEHYDROGENASE H"/>
    <property type="match status" value="1"/>
</dbReference>
<dbReference type="Gene3D" id="3.40.50.740">
    <property type="match status" value="1"/>
</dbReference>
<dbReference type="SUPFAM" id="SSF53706">
    <property type="entry name" value="Formate dehydrogenase/DMSO reductase, domains 1-3"/>
    <property type="match status" value="1"/>
</dbReference>
<gene>
    <name evidence="7" type="ORF">C8D99_104148</name>
</gene>